<accession>A0AA39TRW2</accession>
<protein>
    <submittedName>
        <fullName evidence="5">O-methyltransferase-domain-containing protein</fullName>
    </submittedName>
</protein>
<dbReference type="InterPro" id="IPR001077">
    <property type="entry name" value="COMT_C"/>
</dbReference>
<dbReference type="PROSITE" id="PS51683">
    <property type="entry name" value="SAM_OMT_II"/>
    <property type="match status" value="1"/>
</dbReference>
<keyword evidence="6" id="KW-1185">Reference proteome</keyword>
<feature type="non-terminal residue" evidence="5">
    <location>
        <position position="1"/>
    </location>
</feature>
<dbReference type="PIRSF" id="PIRSF005739">
    <property type="entry name" value="O-mtase"/>
    <property type="match status" value="1"/>
</dbReference>
<dbReference type="GO" id="GO:0032259">
    <property type="term" value="P:methylation"/>
    <property type="evidence" value="ECO:0007669"/>
    <property type="project" value="UniProtKB-KW"/>
</dbReference>
<reference evidence="5" key="1">
    <citation type="submission" date="2023-06" db="EMBL/GenBank/DDBJ databases">
        <title>Genome-scale phylogeny and comparative genomics of the fungal order Sordariales.</title>
        <authorList>
            <consortium name="Lawrence Berkeley National Laboratory"/>
            <person name="Hensen N."/>
            <person name="Bonometti L."/>
            <person name="Westerberg I."/>
            <person name="Brannstrom I.O."/>
            <person name="Guillou S."/>
            <person name="Cros-Aarteil S."/>
            <person name="Calhoun S."/>
            <person name="Haridas S."/>
            <person name="Kuo A."/>
            <person name="Mondo S."/>
            <person name="Pangilinan J."/>
            <person name="Riley R."/>
            <person name="LaButti K."/>
            <person name="Andreopoulos B."/>
            <person name="Lipzen A."/>
            <person name="Chen C."/>
            <person name="Yanf M."/>
            <person name="Daum C."/>
            <person name="Ng V."/>
            <person name="Clum A."/>
            <person name="Steindorff A."/>
            <person name="Ohm R."/>
            <person name="Martin F."/>
            <person name="Silar P."/>
            <person name="Natvig D."/>
            <person name="Lalanne C."/>
            <person name="Gautier V."/>
            <person name="Ament-velasquez S.L."/>
            <person name="Kruys A."/>
            <person name="Hutchinson M.I."/>
            <person name="Powell A.J."/>
            <person name="Barry K."/>
            <person name="Miller A.N."/>
            <person name="Grigoriev I.V."/>
            <person name="Debuchy R."/>
            <person name="Gladieux P."/>
            <person name="Thoren M.H."/>
            <person name="Johannesson H."/>
        </authorList>
    </citation>
    <scope>NUCLEOTIDE SEQUENCE</scope>
    <source>
        <strain evidence="5">SMH3391-2</strain>
    </source>
</reference>
<evidence type="ECO:0000313" key="6">
    <source>
        <dbReference type="Proteomes" id="UP001174934"/>
    </source>
</evidence>
<feature type="domain" description="O-methyltransferase C-terminal" evidence="4">
    <location>
        <begin position="197"/>
        <end position="346"/>
    </location>
</feature>
<dbReference type="PANTHER" id="PTHR43712:SF16">
    <property type="entry name" value="O-METHYLTRANSFERASE ELCB"/>
    <property type="match status" value="1"/>
</dbReference>
<dbReference type="Gene3D" id="3.40.50.150">
    <property type="entry name" value="Vaccinia Virus protein VP39"/>
    <property type="match status" value="1"/>
</dbReference>
<dbReference type="InterPro" id="IPR016461">
    <property type="entry name" value="COMT-like"/>
</dbReference>
<evidence type="ECO:0000256" key="3">
    <source>
        <dbReference type="ARBA" id="ARBA00022691"/>
    </source>
</evidence>
<dbReference type="GO" id="GO:0008171">
    <property type="term" value="F:O-methyltransferase activity"/>
    <property type="evidence" value="ECO:0007669"/>
    <property type="project" value="InterPro"/>
</dbReference>
<dbReference type="EMBL" id="JAULSR010000010">
    <property type="protein sequence ID" value="KAK0610667.1"/>
    <property type="molecule type" value="Genomic_DNA"/>
</dbReference>
<gene>
    <name evidence="5" type="ORF">B0T17DRAFT_629169</name>
</gene>
<dbReference type="InterPro" id="IPR029063">
    <property type="entry name" value="SAM-dependent_MTases_sf"/>
</dbReference>
<proteinExistence type="predicted"/>
<organism evidence="5 6">
    <name type="scientific">Bombardia bombarda</name>
    <dbReference type="NCBI Taxonomy" id="252184"/>
    <lineage>
        <taxon>Eukaryota</taxon>
        <taxon>Fungi</taxon>
        <taxon>Dikarya</taxon>
        <taxon>Ascomycota</taxon>
        <taxon>Pezizomycotina</taxon>
        <taxon>Sordariomycetes</taxon>
        <taxon>Sordariomycetidae</taxon>
        <taxon>Sordariales</taxon>
        <taxon>Lasiosphaeriaceae</taxon>
        <taxon>Bombardia</taxon>
    </lineage>
</organism>
<sequence length="367" mass="39882">TKLADVAAWNIFISWKAFDHIPLVGSISITDLAAALDAQESLVARIAAILVATGKLNRPLSPSDHIAHSRLSPLYRSTHIVSALATVAAGNGLKPYAHWPAYFARFGRREPPGNTHTPFSVAWGHEELAPWEIKALYPEYAAAFTRSMRSREVVAGGVKIVGEGALYDFGWLGEEPARVRAALDAAGREGEGVAVWVPLVVDVGGGLGQLLRDMLSEVKGIRPERCVLQDRQEVIDEAITKGDPVLEGVVMMEHDFHEEQPVKGAKIYLLRRILLDYSDELATGILCRLAEALPADDPNARVIIMEPRLLESPSAQDCVWDLAMLNLGGKLRNEKMFGEIAAAAGLRVVGFHSREGDITCVVECAKA</sequence>
<name>A0AA39TRW2_9PEZI</name>
<dbReference type="Pfam" id="PF00891">
    <property type="entry name" value="Methyltransf_2"/>
    <property type="match status" value="1"/>
</dbReference>
<dbReference type="AlphaFoldDB" id="A0AA39TRW2"/>
<keyword evidence="3" id="KW-0949">S-adenosyl-L-methionine</keyword>
<evidence type="ECO:0000256" key="2">
    <source>
        <dbReference type="ARBA" id="ARBA00022679"/>
    </source>
</evidence>
<dbReference type="Proteomes" id="UP001174934">
    <property type="component" value="Unassembled WGS sequence"/>
</dbReference>
<evidence type="ECO:0000259" key="4">
    <source>
        <dbReference type="Pfam" id="PF00891"/>
    </source>
</evidence>
<keyword evidence="2" id="KW-0808">Transferase</keyword>
<dbReference type="SUPFAM" id="SSF53335">
    <property type="entry name" value="S-adenosyl-L-methionine-dependent methyltransferases"/>
    <property type="match status" value="1"/>
</dbReference>
<dbReference type="PANTHER" id="PTHR43712">
    <property type="entry name" value="PUTATIVE (AFU_ORTHOLOGUE AFUA_4G14580)-RELATED"/>
    <property type="match status" value="1"/>
</dbReference>
<keyword evidence="1" id="KW-0489">Methyltransferase</keyword>
<evidence type="ECO:0000313" key="5">
    <source>
        <dbReference type="EMBL" id="KAK0610667.1"/>
    </source>
</evidence>
<comment type="caution">
    <text evidence="5">The sequence shown here is derived from an EMBL/GenBank/DDBJ whole genome shotgun (WGS) entry which is preliminary data.</text>
</comment>
<evidence type="ECO:0000256" key="1">
    <source>
        <dbReference type="ARBA" id="ARBA00022603"/>
    </source>
</evidence>